<dbReference type="InterPro" id="IPR006036">
    <property type="entry name" value="K_uptake_TrkA"/>
</dbReference>
<proteinExistence type="predicted"/>
<comment type="caution">
    <text evidence="6">The sequence shown here is derived from an EMBL/GenBank/DDBJ whole genome shotgun (WGS) entry which is preliminary data.</text>
</comment>
<dbReference type="Pfam" id="PF02254">
    <property type="entry name" value="TrkA_N"/>
    <property type="match status" value="1"/>
</dbReference>
<accession>A0A099I695</accession>
<dbReference type="EMBL" id="JQIF01000042">
    <property type="protein sequence ID" value="KGJ53245.1"/>
    <property type="molecule type" value="Genomic_DNA"/>
</dbReference>
<evidence type="ECO:0000256" key="4">
    <source>
        <dbReference type="ARBA" id="ARBA00023065"/>
    </source>
</evidence>
<sequence>MFTRNQLRNQKVLVAGCGRFGACLAAALSEAGYDILVIDKQKSAFRRLSDSFQGFEIEGDAADVNVLEACDISHCNIVLVATDSDNTNCMIAQIAATIYHIEQVYIRLNDPDKEKLLEQTSIRAIYPARLSVQEFEQISHIALKGAAVL</sequence>
<name>A0A099I695_CLOIN</name>
<dbReference type="PANTHER" id="PTHR43833:SF5">
    <property type="entry name" value="TRK SYSTEM POTASSIUM UPTAKE PROTEIN TRKA"/>
    <property type="match status" value="1"/>
</dbReference>
<dbReference type="InterPro" id="IPR050721">
    <property type="entry name" value="Trk_Ktr_HKT_K-transport"/>
</dbReference>
<dbReference type="AlphaFoldDB" id="A0A099I695"/>
<evidence type="ECO:0000259" key="5">
    <source>
        <dbReference type="PROSITE" id="PS51201"/>
    </source>
</evidence>
<dbReference type="InterPro" id="IPR036291">
    <property type="entry name" value="NAD(P)-bd_dom_sf"/>
</dbReference>
<protein>
    <submittedName>
        <fullName evidence="6">Potassium transporter TrkA</fullName>
    </submittedName>
</protein>
<dbReference type="GO" id="GO:0005886">
    <property type="term" value="C:plasma membrane"/>
    <property type="evidence" value="ECO:0007669"/>
    <property type="project" value="InterPro"/>
</dbReference>
<dbReference type="GO" id="GO:0015079">
    <property type="term" value="F:potassium ion transmembrane transporter activity"/>
    <property type="evidence" value="ECO:0007669"/>
    <property type="project" value="InterPro"/>
</dbReference>
<dbReference type="PROSITE" id="PS51201">
    <property type="entry name" value="RCK_N"/>
    <property type="match status" value="1"/>
</dbReference>
<dbReference type="SUPFAM" id="SSF51735">
    <property type="entry name" value="NAD(P)-binding Rossmann-fold domains"/>
    <property type="match status" value="1"/>
</dbReference>
<organism evidence="6 7">
    <name type="scientific">Clostridium innocuum</name>
    <dbReference type="NCBI Taxonomy" id="1522"/>
    <lineage>
        <taxon>Bacteria</taxon>
        <taxon>Bacillati</taxon>
        <taxon>Bacillota</taxon>
        <taxon>Clostridia</taxon>
        <taxon>Eubacteriales</taxon>
        <taxon>Clostridiaceae</taxon>
        <taxon>Clostridium</taxon>
    </lineage>
</organism>
<dbReference type="PRINTS" id="PR00335">
    <property type="entry name" value="KUPTAKETRKA"/>
</dbReference>
<keyword evidence="3" id="KW-0630">Potassium</keyword>
<keyword evidence="2" id="KW-0633">Potassium transport</keyword>
<gene>
    <name evidence="6" type="ORF">CIAN88_09895</name>
</gene>
<evidence type="ECO:0000256" key="3">
    <source>
        <dbReference type="ARBA" id="ARBA00022958"/>
    </source>
</evidence>
<evidence type="ECO:0000256" key="1">
    <source>
        <dbReference type="ARBA" id="ARBA00022448"/>
    </source>
</evidence>
<reference evidence="6 7" key="1">
    <citation type="submission" date="2014-08" db="EMBL/GenBank/DDBJ databases">
        <title>Clostridium innocuum, an unnegligible vancomycin-resistant pathogen causing extra-intestinal infections.</title>
        <authorList>
            <person name="Feng Y."/>
            <person name="Chiu C.-H."/>
        </authorList>
    </citation>
    <scope>NUCLEOTIDE SEQUENCE [LARGE SCALE GENOMIC DNA]</scope>
    <source>
        <strain evidence="6 7">AN88</strain>
    </source>
</reference>
<dbReference type="PANTHER" id="PTHR43833">
    <property type="entry name" value="POTASSIUM CHANNEL PROTEIN 2-RELATED-RELATED"/>
    <property type="match status" value="1"/>
</dbReference>
<evidence type="ECO:0000256" key="2">
    <source>
        <dbReference type="ARBA" id="ARBA00022538"/>
    </source>
</evidence>
<dbReference type="Proteomes" id="UP000030008">
    <property type="component" value="Unassembled WGS sequence"/>
</dbReference>
<evidence type="ECO:0000313" key="7">
    <source>
        <dbReference type="Proteomes" id="UP000030008"/>
    </source>
</evidence>
<dbReference type="RefSeq" id="WP_044905260.1">
    <property type="nucleotide sequence ID" value="NZ_JQIF01000042.1"/>
</dbReference>
<evidence type="ECO:0000313" key="6">
    <source>
        <dbReference type="EMBL" id="KGJ53245.1"/>
    </source>
</evidence>
<dbReference type="Gene3D" id="3.40.50.720">
    <property type="entry name" value="NAD(P)-binding Rossmann-like Domain"/>
    <property type="match status" value="1"/>
</dbReference>
<dbReference type="InterPro" id="IPR003148">
    <property type="entry name" value="RCK_N"/>
</dbReference>
<feature type="domain" description="RCK N-terminal" evidence="5">
    <location>
        <begin position="9"/>
        <end position="127"/>
    </location>
</feature>
<keyword evidence="1" id="KW-0813">Transport</keyword>
<keyword evidence="4" id="KW-0406">Ion transport</keyword>